<dbReference type="Pfam" id="PF13812">
    <property type="entry name" value="PPR_3"/>
    <property type="match status" value="1"/>
</dbReference>
<feature type="repeat" description="PPR" evidence="2">
    <location>
        <begin position="533"/>
        <end position="567"/>
    </location>
</feature>
<evidence type="ECO:0000256" key="1">
    <source>
        <dbReference type="ARBA" id="ARBA00022737"/>
    </source>
</evidence>
<dbReference type="EMBL" id="JAYMYQ010000004">
    <property type="protein sequence ID" value="KAK7338507.1"/>
    <property type="molecule type" value="Genomic_DNA"/>
</dbReference>
<evidence type="ECO:0000313" key="4">
    <source>
        <dbReference type="EMBL" id="KAK7338507.1"/>
    </source>
</evidence>
<feature type="repeat" description="PPR" evidence="2">
    <location>
        <begin position="328"/>
        <end position="362"/>
    </location>
</feature>
<dbReference type="PANTHER" id="PTHR47940:SF1">
    <property type="entry name" value="PROTEIN LOW PHOTOSYNTHETIC EFFICIENCY 1, CHLOROPLASTIC"/>
    <property type="match status" value="1"/>
</dbReference>
<keyword evidence="5" id="KW-1185">Reference proteome</keyword>
<dbReference type="PANTHER" id="PTHR47940">
    <property type="entry name" value="OS12G0283900 PROTEIN"/>
    <property type="match status" value="1"/>
</dbReference>
<dbReference type="PROSITE" id="PS51375">
    <property type="entry name" value="PPR"/>
    <property type="match status" value="8"/>
</dbReference>
<name>A0AAN9QK85_CANGL</name>
<proteinExistence type="predicted"/>
<comment type="caution">
    <text evidence="4">The sequence shown here is derived from an EMBL/GenBank/DDBJ whole genome shotgun (WGS) entry which is preliminary data.</text>
</comment>
<feature type="repeat" description="PPR" evidence="2">
    <location>
        <begin position="603"/>
        <end position="637"/>
    </location>
</feature>
<dbReference type="InterPro" id="IPR011990">
    <property type="entry name" value="TPR-like_helical_dom_sf"/>
</dbReference>
<dbReference type="Pfam" id="PF01535">
    <property type="entry name" value="PPR"/>
    <property type="match status" value="3"/>
</dbReference>
<dbReference type="Gene3D" id="1.25.40.10">
    <property type="entry name" value="Tetratricopeptide repeat domain"/>
    <property type="match status" value="3"/>
</dbReference>
<organism evidence="4 5">
    <name type="scientific">Canavalia gladiata</name>
    <name type="common">Sword bean</name>
    <name type="synonym">Dolichos gladiatus</name>
    <dbReference type="NCBI Taxonomy" id="3824"/>
    <lineage>
        <taxon>Eukaryota</taxon>
        <taxon>Viridiplantae</taxon>
        <taxon>Streptophyta</taxon>
        <taxon>Embryophyta</taxon>
        <taxon>Tracheophyta</taxon>
        <taxon>Spermatophyta</taxon>
        <taxon>Magnoliopsida</taxon>
        <taxon>eudicotyledons</taxon>
        <taxon>Gunneridae</taxon>
        <taxon>Pentapetalae</taxon>
        <taxon>rosids</taxon>
        <taxon>fabids</taxon>
        <taxon>Fabales</taxon>
        <taxon>Fabaceae</taxon>
        <taxon>Papilionoideae</taxon>
        <taxon>50 kb inversion clade</taxon>
        <taxon>NPAAA clade</taxon>
        <taxon>indigoferoid/millettioid clade</taxon>
        <taxon>Phaseoleae</taxon>
        <taxon>Canavalia</taxon>
    </lineage>
</organism>
<accession>A0AAN9QK85</accession>
<feature type="repeat" description="PPR" evidence="2">
    <location>
        <begin position="673"/>
        <end position="707"/>
    </location>
</feature>
<evidence type="ECO:0000256" key="3">
    <source>
        <dbReference type="SAM" id="MobiDB-lite"/>
    </source>
</evidence>
<gene>
    <name evidence="4" type="ORF">VNO77_19119</name>
</gene>
<reference evidence="4 5" key="1">
    <citation type="submission" date="2024-01" db="EMBL/GenBank/DDBJ databases">
        <title>The genomes of 5 underutilized Papilionoideae crops provide insights into root nodulation and disease resistanc.</title>
        <authorList>
            <person name="Jiang F."/>
        </authorList>
    </citation>
    <scope>NUCLEOTIDE SEQUENCE [LARGE SCALE GENOMIC DNA]</scope>
    <source>
        <strain evidence="4">LVBAO_FW01</strain>
        <tissue evidence="4">Leaves</tissue>
    </source>
</reference>
<feature type="repeat" description="PPR" evidence="2">
    <location>
        <begin position="568"/>
        <end position="602"/>
    </location>
</feature>
<feature type="region of interest" description="Disordered" evidence="3">
    <location>
        <begin position="794"/>
        <end position="813"/>
    </location>
</feature>
<protein>
    <submittedName>
        <fullName evidence="4">Uncharacterized protein</fullName>
    </submittedName>
</protein>
<feature type="repeat" description="PPR" evidence="2">
    <location>
        <begin position="252"/>
        <end position="286"/>
    </location>
</feature>
<keyword evidence="1" id="KW-0677">Repeat</keyword>
<evidence type="ECO:0000313" key="5">
    <source>
        <dbReference type="Proteomes" id="UP001367508"/>
    </source>
</evidence>
<feature type="repeat" description="PPR" evidence="2">
    <location>
        <begin position="708"/>
        <end position="742"/>
    </location>
</feature>
<dbReference type="Pfam" id="PF13041">
    <property type="entry name" value="PPR_2"/>
    <property type="match status" value="2"/>
</dbReference>
<feature type="repeat" description="PPR" evidence="2">
    <location>
        <begin position="293"/>
        <end position="327"/>
    </location>
</feature>
<dbReference type="InterPro" id="IPR002885">
    <property type="entry name" value="PPR_rpt"/>
</dbReference>
<dbReference type="SUPFAM" id="SSF48452">
    <property type="entry name" value="TPR-like"/>
    <property type="match status" value="1"/>
</dbReference>
<dbReference type="NCBIfam" id="TIGR00756">
    <property type="entry name" value="PPR"/>
    <property type="match status" value="4"/>
</dbReference>
<sequence length="813" mass="91489">MGLNPNLIGGNGCEGASLAVVTTHYSSTDSGEPPWKWLFLFGFSEMAHSLSTLPFKVNHWVLPPLPAGFEIASSTVTDFNRRRRMKLGLVFSVSHPTKVRVFQCSRSSRGYGAVLFSGYPKLDLRFRFFLGCYELKFVTLFRSNNSHVGDLPPPLGLALEEGGVGDELIAEETDSTCGDTLVNCELEGVNSLNLDEVQDSDCKQKLLVESSEEDGEEECGGKIDVRALAMRLQTAKTVEDVEEILKDKGDLPPQVFSTIISGFGKEKRMDSAMILFDWMKKGKIETNGSFGPNLFIYNSLLGAVKQSRQFAEMEAILNEMAQDGIAYNVVTYNTLMAIYVEKGEGEKALNMLEEIHRNGLTPSSVSYSQALLAYRKMEDGHGALNFFVEFREKYHQGEIGKDDDGEDWEKEFMKLEKFTIRVCYQVMRCWLVSHNNLSSNVLKFLIYMDNAGIPLTRDELERLAWACTREDHYIVAKELYIRIRERYDKISLSVCNHVIWLMGKAKKWWAALEIYEDLLDKGPKPNNLSYELIVSHFNVLLSAAKRKGIWRWGVRLLNKMEDKGLKPGSKEWNAVLVACSKASETTAAVQIFKRMVENGEKPTIISYGALLSALEKGKLYDEALRVWNHMLKVGIEPNAYAYTIMASIYTAQGNFNRVDAIIQEMTTLGIEITVVTYNAIITGCARNGMSSAAYEWFHRMKVQNISPNEITYEMLIEALANDGKPRMACQLYTRAQNEGLVLSSKAYDAVIQSSQAFGATIDLGVLGPRPADKKKKVQTRKTLTEFYNMAGVTRRGKPFDRREIYPSPTQESP</sequence>
<dbReference type="InterPro" id="IPR053343">
    <property type="entry name" value="PSII_mRNA-binding_protein"/>
</dbReference>
<evidence type="ECO:0000256" key="2">
    <source>
        <dbReference type="PROSITE-ProRule" id="PRU00708"/>
    </source>
</evidence>
<dbReference type="AlphaFoldDB" id="A0AAN9QK85"/>
<dbReference type="Proteomes" id="UP001367508">
    <property type="component" value="Unassembled WGS sequence"/>
</dbReference>